<comment type="similarity">
    <text evidence="1">Belongs to the DprA/Smf family.</text>
</comment>
<dbReference type="PANTHER" id="PTHR43022">
    <property type="entry name" value="PROTEIN SMF"/>
    <property type="match status" value="1"/>
</dbReference>
<dbReference type="EMBL" id="FNYT01000001">
    <property type="protein sequence ID" value="SEI52729.1"/>
    <property type="molecule type" value="Genomic_DNA"/>
</dbReference>
<proteinExistence type="inferred from homology"/>
<gene>
    <name evidence="4" type="ORF">SAMN05216375_101120</name>
    <name evidence="3" type="ORF">TR210_147</name>
</gene>
<dbReference type="InterPro" id="IPR003488">
    <property type="entry name" value="DprA"/>
</dbReference>
<evidence type="ECO:0000313" key="6">
    <source>
        <dbReference type="Proteomes" id="UP000199280"/>
    </source>
</evidence>
<evidence type="ECO:0000313" key="4">
    <source>
        <dbReference type="EMBL" id="SEI52729.1"/>
    </source>
</evidence>
<evidence type="ECO:0000256" key="1">
    <source>
        <dbReference type="ARBA" id="ARBA00006525"/>
    </source>
</evidence>
<dbReference type="RefSeq" id="WP_068620563.1">
    <property type="nucleotide sequence ID" value="NZ_FJNB01000001.1"/>
</dbReference>
<dbReference type="GO" id="GO:0009294">
    <property type="term" value="P:DNA-mediated transformation"/>
    <property type="evidence" value="ECO:0007669"/>
    <property type="project" value="InterPro"/>
</dbReference>
<accession>A0A143Y4L4</accession>
<dbReference type="Proteomes" id="UP000199280">
    <property type="component" value="Unassembled WGS sequence"/>
</dbReference>
<dbReference type="PANTHER" id="PTHR43022:SF1">
    <property type="entry name" value="PROTEIN SMF"/>
    <property type="match status" value="1"/>
</dbReference>
<dbReference type="NCBIfam" id="TIGR00732">
    <property type="entry name" value="dprA"/>
    <property type="match status" value="1"/>
</dbReference>
<dbReference type="STRING" id="640938.TR210_147"/>
<dbReference type="Gene3D" id="3.40.50.450">
    <property type="match status" value="1"/>
</dbReference>
<evidence type="ECO:0000259" key="2">
    <source>
        <dbReference type="Pfam" id="PF02481"/>
    </source>
</evidence>
<dbReference type="Proteomes" id="UP000076878">
    <property type="component" value="Unassembled WGS sequence"/>
</dbReference>
<evidence type="ECO:0000313" key="5">
    <source>
        <dbReference type="Proteomes" id="UP000076878"/>
    </source>
</evidence>
<dbReference type="Pfam" id="PF02481">
    <property type="entry name" value="DNA_processg_A"/>
    <property type="match status" value="1"/>
</dbReference>
<dbReference type="EMBL" id="FJNB01000001">
    <property type="protein sequence ID" value="CZQ81534.1"/>
    <property type="molecule type" value="Genomic_DNA"/>
</dbReference>
<organism evidence="3 5">
    <name type="scientific">Trichococcus ilyis</name>
    <dbReference type="NCBI Taxonomy" id="640938"/>
    <lineage>
        <taxon>Bacteria</taxon>
        <taxon>Bacillati</taxon>
        <taxon>Bacillota</taxon>
        <taxon>Bacilli</taxon>
        <taxon>Lactobacillales</taxon>
        <taxon>Carnobacteriaceae</taxon>
        <taxon>Trichococcus</taxon>
    </lineage>
</organism>
<dbReference type="InterPro" id="IPR057666">
    <property type="entry name" value="DrpA_SLOG"/>
</dbReference>
<feature type="domain" description="Smf/DprA SLOG" evidence="2">
    <location>
        <begin position="88"/>
        <end position="297"/>
    </location>
</feature>
<reference evidence="3 5" key="1">
    <citation type="submission" date="2016-02" db="EMBL/GenBank/DDBJ databases">
        <authorList>
            <person name="Wen L."/>
            <person name="He K."/>
            <person name="Yang H."/>
        </authorList>
    </citation>
    <scope>NUCLEOTIDE SEQUENCE [LARGE SCALE GENOMIC DNA]</scope>
    <source>
        <strain evidence="3">Trichococcus_R210</strain>
    </source>
</reference>
<dbReference type="SUPFAM" id="SSF102405">
    <property type="entry name" value="MCP/YpsA-like"/>
    <property type="match status" value="1"/>
</dbReference>
<keyword evidence="6" id="KW-1185">Reference proteome</keyword>
<name>A0A143Y4L4_9LACT</name>
<sequence length="302" mass="33189">MRRNLEDLAIRDKLIYHAMLGVCTPQFMKHLYESLTRDPTSTMEEIIRSYNPRGTGAAFNNARAVLEKAYLKFPYDEMQQQYQTENIQMLTIADRDYPAGWLNSYLPPIVAFCAGDLRLLERPCLSVVGSRSPTAYGKTVLNEMIPPLAAEGITLVSGLAKGIDQMVHACAIGSGGATVGIIGTGLDVVYPRENALLQRKMMAEQLVISEYPLGTKPERHHFPMRNRLIANLALATLVIEAREKSGSLITANLALQENRDVFAVPGNIDSPLSVGTNQLIKAGAACVLNAADVLAEMRMLRE</sequence>
<reference evidence="4 6" key="2">
    <citation type="submission" date="2016-10" db="EMBL/GenBank/DDBJ databases">
        <authorList>
            <person name="Varghese N."/>
            <person name="Submissions S."/>
        </authorList>
    </citation>
    <scope>NUCLEOTIDE SEQUENCE [LARGE SCALE GENOMIC DNA]</scope>
    <source>
        <strain evidence="4 6">DSM 22150</strain>
    </source>
</reference>
<evidence type="ECO:0000313" key="3">
    <source>
        <dbReference type="EMBL" id="CZQ81534.1"/>
    </source>
</evidence>
<dbReference type="AlphaFoldDB" id="A0A143Y4L4"/>
<protein>
    <submittedName>
        <fullName evidence="4">DNA processing protein</fullName>
    </submittedName>
    <submittedName>
        <fullName evidence="3">Dna recombination-mediator protein a</fullName>
    </submittedName>
</protein>